<feature type="domain" description="Protein kinase" evidence="5">
    <location>
        <begin position="18"/>
        <end position="317"/>
    </location>
</feature>
<name>A0A0V0QS83_PSEPJ</name>
<dbReference type="GO" id="GO:0005524">
    <property type="term" value="F:ATP binding"/>
    <property type="evidence" value="ECO:0007669"/>
    <property type="project" value="UniProtKB-KW"/>
</dbReference>
<dbReference type="GO" id="GO:0000045">
    <property type="term" value="P:autophagosome assembly"/>
    <property type="evidence" value="ECO:0007669"/>
    <property type="project" value="TreeGrafter"/>
</dbReference>
<keyword evidence="1" id="KW-0808">Transferase</keyword>
<keyword evidence="3 6" id="KW-0418">Kinase</keyword>
<proteinExistence type="predicted"/>
<keyword evidence="7" id="KW-1185">Reference proteome</keyword>
<dbReference type="Gene3D" id="1.10.510.10">
    <property type="entry name" value="Transferase(Phosphotransferase) domain 1"/>
    <property type="match status" value="1"/>
</dbReference>
<dbReference type="InterPro" id="IPR000719">
    <property type="entry name" value="Prot_kinase_dom"/>
</dbReference>
<reference evidence="6 7" key="1">
    <citation type="journal article" date="2015" name="Sci. Rep.">
        <title>Genome of the facultative scuticociliatosis pathogen Pseudocohnilembus persalinus provides insight into its virulence through horizontal gene transfer.</title>
        <authorList>
            <person name="Xiong J."/>
            <person name="Wang G."/>
            <person name="Cheng J."/>
            <person name="Tian M."/>
            <person name="Pan X."/>
            <person name="Warren A."/>
            <person name="Jiang C."/>
            <person name="Yuan D."/>
            <person name="Miao W."/>
        </authorList>
    </citation>
    <scope>NUCLEOTIDE SEQUENCE [LARGE SCALE GENOMIC DNA]</scope>
    <source>
        <strain evidence="6">36N120E</strain>
    </source>
</reference>
<dbReference type="Pfam" id="PF00069">
    <property type="entry name" value="Pkinase"/>
    <property type="match status" value="1"/>
</dbReference>
<dbReference type="InterPro" id="IPR045269">
    <property type="entry name" value="Atg1-like"/>
</dbReference>
<gene>
    <name evidence="6" type="ORF">PPERSA_06728</name>
</gene>
<dbReference type="InParanoid" id="A0A0V0QS83"/>
<dbReference type="PANTHER" id="PTHR24348">
    <property type="entry name" value="SERINE/THREONINE-PROTEIN KINASE UNC-51-RELATED"/>
    <property type="match status" value="1"/>
</dbReference>
<evidence type="ECO:0000256" key="2">
    <source>
        <dbReference type="ARBA" id="ARBA00022741"/>
    </source>
</evidence>
<keyword evidence="2" id="KW-0547">Nucleotide-binding</keyword>
<sequence>MENQSQIKINLNQYSYIIKLEEQRENNIFGPIYKLEKILRDNRSVKYTWTCQLIKKNELSVQKQNEFQKLYQLYKKNQFDRENGCLIQVQDEPVLSDTQNNVYIYEYFKKRIYTYIEEEFQQKFKSVNSDMLKPLIKRIILCYKALYDKKQNLNKDVQPQLQNLIIHGNITPENIVSNSQGQIKIKGYFGNQINDVFLQNLNRSKKFWRAYLAPEIFTNLNSIISQNKNSHALEKIDIYALGVIFYRILYQQLPKFDLKTKQVIFSQESKNEKQQNVSNIETILKKLIQKCLSHNPADRLNAQQLFTFLETKEINFIQPTENLFTNKEENGENKEIIKILFYETVPQLGNAILIKRISEKMKDNFKRMKQLERKKVIIQ</sequence>
<protein>
    <submittedName>
        <fullName evidence="6">Protein kinase-like domain</fullName>
    </submittedName>
</protein>
<dbReference type="Proteomes" id="UP000054937">
    <property type="component" value="Unassembled WGS sequence"/>
</dbReference>
<dbReference type="GO" id="GO:0005829">
    <property type="term" value="C:cytosol"/>
    <property type="evidence" value="ECO:0007669"/>
    <property type="project" value="TreeGrafter"/>
</dbReference>
<organism evidence="6 7">
    <name type="scientific">Pseudocohnilembus persalinus</name>
    <name type="common">Ciliate</name>
    <dbReference type="NCBI Taxonomy" id="266149"/>
    <lineage>
        <taxon>Eukaryota</taxon>
        <taxon>Sar</taxon>
        <taxon>Alveolata</taxon>
        <taxon>Ciliophora</taxon>
        <taxon>Intramacronucleata</taxon>
        <taxon>Oligohymenophorea</taxon>
        <taxon>Scuticociliatia</taxon>
        <taxon>Philasterida</taxon>
        <taxon>Pseudocohnilembidae</taxon>
        <taxon>Pseudocohnilembus</taxon>
    </lineage>
</organism>
<accession>A0A0V0QS83</accession>
<dbReference type="EMBL" id="LDAU01000110">
    <property type="protein sequence ID" value="KRX05094.1"/>
    <property type="molecule type" value="Genomic_DNA"/>
</dbReference>
<evidence type="ECO:0000256" key="4">
    <source>
        <dbReference type="ARBA" id="ARBA00022840"/>
    </source>
</evidence>
<evidence type="ECO:0000256" key="3">
    <source>
        <dbReference type="ARBA" id="ARBA00022777"/>
    </source>
</evidence>
<dbReference type="OrthoDB" id="79687at2759"/>
<dbReference type="GO" id="GO:0000407">
    <property type="term" value="C:phagophore assembly site"/>
    <property type="evidence" value="ECO:0007669"/>
    <property type="project" value="TreeGrafter"/>
</dbReference>
<dbReference type="GO" id="GO:0010506">
    <property type="term" value="P:regulation of autophagy"/>
    <property type="evidence" value="ECO:0007669"/>
    <property type="project" value="InterPro"/>
</dbReference>
<dbReference type="SUPFAM" id="SSF56112">
    <property type="entry name" value="Protein kinase-like (PK-like)"/>
    <property type="match status" value="1"/>
</dbReference>
<evidence type="ECO:0000313" key="7">
    <source>
        <dbReference type="Proteomes" id="UP000054937"/>
    </source>
</evidence>
<dbReference type="AlphaFoldDB" id="A0A0V0QS83"/>
<dbReference type="PROSITE" id="PS50011">
    <property type="entry name" value="PROTEIN_KINASE_DOM"/>
    <property type="match status" value="1"/>
</dbReference>
<dbReference type="GO" id="GO:0016020">
    <property type="term" value="C:membrane"/>
    <property type="evidence" value="ECO:0007669"/>
    <property type="project" value="TreeGrafter"/>
</dbReference>
<dbReference type="InterPro" id="IPR011009">
    <property type="entry name" value="Kinase-like_dom_sf"/>
</dbReference>
<dbReference type="PANTHER" id="PTHR24348:SF22">
    <property type="entry name" value="NON-SPECIFIC SERINE_THREONINE PROTEIN KINASE"/>
    <property type="match status" value="1"/>
</dbReference>
<comment type="caution">
    <text evidence="6">The sequence shown here is derived from an EMBL/GenBank/DDBJ whole genome shotgun (WGS) entry which is preliminary data.</text>
</comment>
<keyword evidence="4" id="KW-0067">ATP-binding</keyword>
<dbReference type="GO" id="GO:0004674">
    <property type="term" value="F:protein serine/threonine kinase activity"/>
    <property type="evidence" value="ECO:0007669"/>
    <property type="project" value="InterPro"/>
</dbReference>
<dbReference type="SMART" id="SM00220">
    <property type="entry name" value="S_TKc"/>
    <property type="match status" value="1"/>
</dbReference>
<evidence type="ECO:0000313" key="6">
    <source>
        <dbReference type="EMBL" id="KRX05094.1"/>
    </source>
</evidence>
<evidence type="ECO:0000256" key="1">
    <source>
        <dbReference type="ARBA" id="ARBA00022679"/>
    </source>
</evidence>
<evidence type="ECO:0000259" key="5">
    <source>
        <dbReference type="PROSITE" id="PS50011"/>
    </source>
</evidence>
<dbReference type="GO" id="GO:0005776">
    <property type="term" value="C:autophagosome"/>
    <property type="evidence" value="ECO:0007669"/>
    <property type="project" value="TreeGrafter"/>
</dbReference>